<feature type="transmembrane region" description="Helical" evidence="1">
    <location>
        <begin position="68"/>
        <end position="91"/>
    </location>
</feature>
<evidence type="ECO:0000313" key="3">
    <source>
        <dbReference type="EMBL" id="EFB77620.1"/>
    </source>
</evidence>
<dbReference type="CDD" id="cd16935">
    <property type="entry name" value="HATPase_AgrC-ComD-like"/>
    <property type="match status" value="1"/>
</dbReference>
<feature type="transmembrane region" description="Helical" evidence="1">
    <location>
        <begin position="41"/>
        <end position="62"/>
    </location>
</feature>
<gene>
    <name evidence="3" type="ORF">SUBVAR_04030</name>
</gene>
<dbReference type="AlphaFoldDB" id="D1PI65"/>
<evidence type="ECO:0000259" key="2">
    <source>
        <dbReference type="Pfam" id="PF14501"/>
    </source>
</evidence>
<comment type="caution">
    <text evidence="3">The sequence shown here is derived from an EMBL/GenBank/DDBJ whole genome shotgun (WGS) entry which is preliminary data.</text>
</comment>
<feature type="domain" description="Sensor histidine kinase NatK-like C-terminal" evidence="2">
    <location>
        <begin position="334"/>
        <end position="435"/>
    </location>
</feature>
<dbReference type="Gene3D" id="3.30.565.10">
    <property type="entry name" value="Histidine kinase-like ATPase, C-terminal domain"/>
    <property type="match status" value="1"/>
</dbReference>
<dbReference type="OrthoDB" id="9813149at2"/>
<dbReference type="Pfam" id="PF14501">
    <property type="entry name" value="HATPase_c_5"/>
    <property type="match status" value="1"/>
</dbReference>
<dbReference type="HOGENOM" id="CLU_020211_0_0_9"/>
<name>D1PI65_9FIRM</name>
<sequence length="442" mass="50706">MNGIFDMIRGNQYITEILGACLLFILPHRKREFFWPRMISFCVLVELVSLLIMNSAWARAIWQSPANVVASCIIFILVFPLVSAVFIAFCCPATGKELVYCVALSLCIQHFSSAFQLLLLGLVPGTGLGYDLVIEFLTVPVVYCIFYRSSIRRICENGVYQLDNLRLTAATCLIFLVAAFTSIAVKGATGQAYSPLFLFCQVYEMLCCFFLMWIQVNQKQALDYQHELDMQSYVQHMGYEQLENSRQNRDLLTHLMHDLKHQIAGMLVPQSDAQRSDLVQQIEQNLMLYDGEYWMKNEALNTALVERSLYCREHHIQIMCVADCESLQFVRTGDLYLLLRNGLDNAIEGVCQLDPPERRVVDLKVYRWERVLMIQIQNPYTGRLVFRNGLPRTTKTDPRFHGYGLKLIRQIAKKYGGEMTVNGEHQMFSLRVLLPIPDGNTT</sequence>
<evidence type="ECO:0000313" key="4">
    <source>
        <dbReference type="Proteomes" id="UP000003438"/>
    </source>
</evidence>
<feature type="transmembrane region" description="Helical" evidence="1">
    <location>
        <begin position="98"/>
        <end position="122"/>
    </location>
</feature>
<proteinExistence type="predicted"/>
<organism evidence="3 4">
    <name type="scientific">Subdoligranulum variabile DSM 15176</name>
    <dbReference type="NCBI Taxonomy" id="411471"/>
    <lineage>
        <taxon>Bacteria</taxon>
        <taxon>Bacillati</taxon>
        <taxon>Bacillota</taxon>
        <taxon>Clostridia</taxon>
        <taxon>Eubacteriales</taxon>
        <taxon>Oscillospiraceae</taxon>
        <taxon>Subdoligranulum</taxon>
    </lineage>
</organism>
<keyword evidence="1" id="KW-0812">Transmembrane</keyword>
<feature type="transmembrane region" description="Helical" evidence="1">
    <location>
        <begin position="167"/>
        <end position="186"/>
    </location>
</feature>
<protein>
    <recommendedName>
        <fullName evidence="2">Sensor histidine kinase NatK-like C-terminal domain-containing protein</fullName>
    </recommendedName>
</protein>
<dbReference type="RefSeq" id="WP_007045477.1">
    <property type="nucleotide sequence ID" value="NZ_GG704769.1"/>
</dbReference>
<reference evidence="3" key="1">
    <citation type="submission" date="2009-12" db="EMBL/GenBank/DDBJ databases">
        <authorList>
            <person name="Weinstock G."/>
            <person name="Sodergren E."/>
            <person name="Clifton S."/>
            <person name="Fulton L."/>
            <person name="Fulton B."/>
            <person name="Courtney L."/>
            <person name="Fronick C."/>
            <person name="Harrison M."/>
            <person name="Strong C."/>
            <person name="Farmer C."/>
            <person name="Delahaunty K."/>
            <person name="Markovic C."/>
            <person name="Hall O."/>
            <person name="Minx P."/>
            <person name="Tomlinson C."/>
            <person name="Mitreva M."/>
            <person name="Nelson J."/>
            <person name="Hou S."/>
            <person name="Wollam A."/>
            <person name="Pepin K.H."/>
            <person name="Johnson M."/>
            <person name="Bhonagiri V."/>
            <person name="Nash W.E."/>
            <person name="Warren W."/>
            <person name="Chinwalla A."/>
            <person name="Mardis E.R."/>
            <person name="Wilson R.K."/>
        </authorList>
    </citation>
    <scope>NUCLEOTIDE SEQUENCE [LARGE SCALE GENOMIC DNA]</scope>
    <source>
        <strain evidence="3">DSM 15176</strain>
    </source>
</reference>
<dbReference type="SUPFAM" id="SSF55874">
    <property type="entry name" value="ATPase domain of HSP90 chaperone/DNA topoisomerase II/histidine kinase"/>
    <property type="match status" value="1"/>
</dbReference>
<dbReference type="eggNOG" id="COG3290">
    <property type="taxonomic scope" value="Bacteria"/>
</dbReference>
<dbReference type="Proteomes" id="UP000003438">
    <property type="component" value="Unassembled WGS sequence"/>
</dbReference>
<dbReference type="InterPro" id="IPR032834">
    <property type="entry name" value="NatK-like_C"/>
</dbReference>
<accession>D1PI65</accession>
<evidence type="ECO:0000256" key="1">
    <source>
        <dbReference type="SAM" id="Phobius"/>
    </source>
</evidence>
<dbReference type="EMBL" id="ACBY02000004">
    <property type="protein sequence ID" value="EFB77620.1"/>
    <property type="molecule type" value="Genomic_DNA"/>
</dbReference>
<keyword evidence="1" id="KW-1133">Transmembrane helix</keyword>
<dbReference type="InterPro" id="IPR036890">
    <property type="entry name" value="HATPase_C_sf"/>
</dbReference>
<feature type="transmembrane region" description="Helical" evidence="1">
    <location>
        <begin position="128"/>
        <end position="146"/>
    </location>
</feature>
<feature type="transmembrane region" description="Helical" evidence="1">
    <location>
        <begin position="192"/>
        <end position="214"/>
    </location>
</feature>
<dbReference type="STRING" id="411471.SUBVAR_04030"/>
<keyword evidence="4" id="KW-1185">Reference proteome</keyword>
<keyword evidence="1" id="KW-0472">Membrane</keyword>